<evidence type="ECO:0000313" key="2">
    <source>
        <dbReference type="EMBL" id="KAJ7626995.1"/>
    </source>
</evidence>
<keyword evidence="3" id="KW-1185">Reference proteome</keyword>
<dbReference type="EMBL" id="JARKIF010000011">
    <property type="protein sequence ID" value="KAJ7626995.1"/>
    <property type="molecule type" value="Genomic_DNA"/>
</dbReference>
<keyword evidence="1" id="KW-1133">Transmembrane helix</keyword>
<protein>
    <submittedName>
        <fullName evidence="2">Uncharacterized protein</fullName>
    </submittedName>
</protein>
<feature type="transmembrane region" description="Helical" evidence="1">
    <location>
        <begin position="29"/>
        <end position="50"/>
    </location>
</feature>
<feature type="non-terminal residue" evidence="2">
    <location>
        <position position="106"/>
    </location>
</feature>
<feature type="transmembrane region" description="Helical" evidence="1">
    <location>
        <begin position="70"/>
        <end position="90"/>
    </location>
</feature>
<keyword evidence="1" id="KW-0812">Transmembrane</keyword>
<name>A0AAD7BPM3_9AGAR</name>
<dbReference type="PANTHER" id="PTHR40465">
    <property type="entry name" value="CHROMOSOME 1, WHOLE GENOME SHOTGUN SEQUENCE"/>
    <property type="match status" value="1"/>
</dbReference>
<reference evidence="2" key="1">
    <citation type="submission" date="2023-03" db="EMBL/GenBank/DDBJ databases">
        <title>Massive genome expansion in bonnet fungi (Mycena s.s.) driven by repeated elements and novel gene families across ecological guilds.</title>
        <authorList>
            <consortium name="Lawrence Berkeley National Laboratory"/>
            <person name="Harder C.B."/>
            <person name="Miyauchi S."/>
            <person name="Viragh M."/>
            <person name="Kuo A."/>
            <person name="Thoen E."/>
            <person name="Andreopoulos B."/>
            <person name="Lu D."/>
            <person name="Skrede I."/>
            <person name="Drula E."/>
            <person name="Henrissat B."/>
            <person name="Morin E."/>
            <person name="Kohler A."/>
            <person name="Barry K."/>
            <person name="LaButti K."/>
            <person name="Morin E."/>
            <person name="Salamov A."/>
            <person name="Lipzen A."/>
            <person name="Mereny Z."/>
            <person name="Hegedus B."/>
            <person name="Baldrian P."/>
            <person name="Stursova M."/>
            <person name="Weitz H."/>
            <person name="Taylor A."/>
            <person name="Grigoriev I.V."/>
            <person name="Nagy L.G."/>
            <person name="Martin F."/>
            <person name="Kauserud H."/>
        </authorList>
    </citation>
    <scope>NUCLEOTIDE SEQUENCE</scope>
    <source>
        <strain evidence="2">9284</strain>
    </source>
</reference>
<evidence type="ECO:0000313" key="3">
    <source>
        <dbReference type="Proteomes" id="UP001221142"/>
    </source>
</evidence>
<feature type="non-terminal residue" evidence="2">
    <location>
        <position position="1"/>
    </location>
</feature>
<dbReference type="Proteomes" id="UP001221142">
    <property type="component" value="Unassembled WGS sequence"/>
</dbReference>
<proteinExistence type="predicted"/>
<dbReference type="AlphaFoldDB" id="A0AAD7BPM3"/>
<keyword evidence="1" id="KW-0472">Membrane</keyword>
<sequence length="106" mass="11992">VDVALTSGLTVQLFTYYQAFPNDPWITKAFVYGTYILQIIMIGFELHDAFNTYGSGFGDISSATQVRVSWYMSAMLGGIVSFSAQSFYAYRIYVLSRNRLITWAIL</sequence>
<evidence type="ECO:0000256" key="1">
    <source>
        <dbReference type="SAM" id="Phobius"/>
    </source>
</evidence>
<dbReference type="PANTHER" id="PTHR40465:SF1">
    <property type="entry name" value="DUF6534 DOMAIN-CONTAINING PROTEIN"/>
    <property type="match status" value="1"/>
</dbReference>
<comment type="caution">
    <text evidence="2">The sequence shown here is derived from an EMBL/GenBank/DDBJ whole genome shotgun (WGS) entry which is preliminary data.</text>
</comment>
<gene>
    <name evidence="2" type="ORF">FB45DRAFT_1082016</name>
</gene>
<organism evidence="2 3">
    <name type="scientific">Roridomyces roridus</name>
    <dbReference type="NCBI Taxonomy" id="1738132"/>
    <lineage>
        <taxon>Eukaryota</taxon>
        <taxon>Fungi</taxon>
        <taxon>Dikarya</taxon>
        <taxon>Basidiomycota</taxon>
        <taxon>Agaricomycotina</taxon>
        <taxon>Agaricomycetes</taxon>
        <taxon>Agaricomycetidae</taxon>
        <taxon>Agaricales</taxon>
        <taxon>Marasmiineae</taxon>
        <taxon>Mycenaceae</taxon>
        <taxon>Roridomyces</taxon>
    </lineage>
</organism>
<accession>A0AAD7BPM3</accession>